<evidence type="ECO:0000256" key="1">
    <source>
        <dbReference type="SAM" id="MobiDB-lite"/>
    </source>
</evidence>
<protein>
    <submittedName>
        <fullName evidence="2">Uncharacterized protein</fullName>
    </submittedName>
</protein>
<feature type="region of interest" description="Disordered" evidence="1">
    <location>
        <begin position="22"/>
        <end position="47"/>
    </location>
</feature>
<accession>A0A0A9E1G7</accession>
<dbReference type="AlphaFoldDB" id="A0A0A9E1G7"/>
<dbReference type="EMBL" id="GBRH01206140">
    <property type="protein sequence ID" value="JAD91755.1"/>
    <property type="molecule type" value="Transcribed_RNA"/>
</dbReference>
<sequence>MSPVSLSLPSGTIISWTRYTSSSPYRRQSPFISPSRPRLRRSTPVGLSGSRNLQKLYLKGIRMAPSLQKKTTTWVLKIQLRS</sequence>
<evidence type="ECO:0000313" key="2">
    <source>
        <dbReference type="EMBL" id="JAD91755.1"/>
    </source>
</evidence>
<name>A0A0A9E1G7_ARUDO</name>
<organism evidence="2">
    <name type="scientific">Arundo donax</name>
    <name type="common">Giant reed</name>
    <name type="synonym">Donax arundinaceus</name>
    <dbReference type="NCBI Taxonomy" id="35708"/>
    <lineage>
        <taxon>Eukaryota</taxon>
        <taxon>Viridiplantae</taxon>
        <taxon>Streptophyta</taxon>
        <taxon>Embryophyta</taxon>
        <taxon>Tracheophyta</taxon>
        <taxon>Spermatophyta</taxon>
        <taxon>Magnoliopsida</taxon>
        <taxon>Liliopsida</taxon>
        <taxon>Poales</taxon>
        <taxon>Poaceae</taxon>
        <taxon>PACMAD clade</taxon>
        <taxon>Arundinoideae</taxon>
        <taxon>Arundineae</taxon>
        <taxon>Arundo</taxon>
    </lineage>
</organism>
<reference evidence="2" key="2">
    <citation type="journal article" date="2015" name="Data Brief">
        <title>Shoot transcriptome of the giant reed, Arundo donax.</title>
        <authorList>
            <person name="Barrero R.A."/>
            <person name="Guerrero F.D."/>
            <person name="Moolhuijzen P."/>
            <person name="Goolsby J.A."/>
            <person name="Tidwell J."/>
            <person name="Bellgard S.E."/>
            <person name="Bellgard M.I."/>
        </authorList>
    </citation>
    <scope>NUCLEOTIDE SEQUENCE</scope>
    <source>
        <tissue evidence="2">Shoot tissue taken approximately 20 cm above the soil surface</tissue>
    </source>
</reference>
<reference evidence="2" key="1">
    <citation type="submission" date="2014-09" db="EMBL/GenBank/DDBJ databases">
        <authorList>
            <person name="Magalhaes I.L.F."/>
            <person name="Oliveira U."/>
            <person name="Santos F.R."/>
            <person name="Vidigal T.H.D.A."/>
            <person name="Brescovit A.D."/>
            <person name="Santos A.J."/>
        </authorList>
    </citation>
    <scope>NUCLEOTIDE SEQUENCE</scope>
    <source>
        <tissue evidence="2">Shoot tissue taken approximately 20 cm above the soil surface</tissue>
    </source>
</reference>
<proteinExistence type="predicted"/>